<evidence type="ECO:0000313" key="3">
    <source>
        <dbReference type="EMBL" id="KAG6682537.1"/>
    </source>
</evidence>
<comment type="caution">
    <text evidence="3">The sequence shown here is derived from an EMBL/GenBank/DDBJ whole genome shotgun (WGS) entry which is preliminary data.</text>
</comment>
<name>A0A922AJJ0_CARIL</name>
<keyword evidence="2" id="KW-1133">Transmembrane helix</keyword>
<comment type="similarity">
    <text evidence="1">Belongs to the nucleobase:cation symporter-2 (NCS2) (TC 2.A.40) family.</text>
</comment>
<gene>
    <name evidence="3" type="ORF">I3842_13G147700</name>
</gene>
<reference evidence="3" key="1">
    <citation type="submission" date="2021-01" db="EMBL/GenBank/DDBJ databases">
        <authorList>
            <person name="Lovell J.T."/>
            <person name="Bentley N."/>
            <person name="Bhattarai G."/>
            <person name="Jenkins J.W."/>
            <person name="Sreedasyam A."/>
            <person name="Alarcon Y."/>
            <person name="Bock C."/>
            <person name="Boston L."/>
            <person name="Carlson J."/>
            <person name="Cervantes K."/>
            <person name="Clermont K."/>
            <person name="Krom N."/>
            <person name="Kubenka K."/>
            <person name="Mamidi S."/>
            <person name="Mattison C."/>
            <person name="Monteros M."/>
            <person name="Pisani C."/>
            <person name="Plott C."/>
            <person name="Rajasekar S."/>
            <person name="Rhein H.S."/>
            <person name="Rohla C."/>
            <person name="Song M."/>
            <person name="Hilaire R.S."/>
            <person name="Shu S."/>
            <person name="Wells L."/>
            <person name="Wang X."/>
            <person name="Webber J."/>
            <person name="Heerema R.J."/>
            <person name="Klein P."/>
            <person name="Conner P."/>
            <person name="Grauke L."/>
            <person name="Grimwood J."/>
            <person name="Schmutz J."/>
            <person name="Randall J.J."/>
        </authorList>
    </citation>
    <scope>NUCLEOTIDE SEQUENCE</scope>
    <source>
        <tissue evidence="3">Leaf</tissue>
    </source>
</reference>
<dbReference type="AlphaFoldDB" id="A0A922AJJ0"/>
<proteinExistence type="inferred from homology"/>
<sequence length="86" mass="9548">MAGAYNNVTEQTKMSYCTNHSFLIQSAPWIEIPYPFQWSTPIFRASHVFGMIGAALTASIGKFGALFVSIPLSIFAVVYFLLSIYC</sequence>
<evidence type="ECO:0000256" key="1">
    <source>
        <dbReference type="ARBA" id="ARBA00008821"/>
    </source>
</evidence>
<accession>A0A922AJJ0</accession>
<evidence type="ECO:0000256" key="2">
    <source>
        <dbReference type="SAM" id="Phobius"/>
    </source>
</evidence>
<dbReference type="PANTHER" id="PTHR11119">
    <property type="entry name" value="XANTHINE-URACIL / VITAMIN C PERMEASE FAMILY MEMBER"/>
    <property type="match status" value="1"/>
</dbReference>
<keyword evidence="2" id="KW-0472">Membrane</keyword>
<evidence type="ECO:0000313" key="4">
    <source>
        <dbReference type="Proteomes" id="UP000811246"/>
    </source>
</evidence>
<keyword evidence="2" id="KW-0812">Transmembrane</keyword>
<dbReference type="Proteomes" id="UP000811246">
    <property type="component" value="Chromosome 13"/>
</dbReference>
<feature type="transmembrane region" description="Helical" evidence="2">
    <location>
        <begin position="66"/>
        <end position="85"/>
    </location>
</feature>
<protein>
    <submittedName>
        <fullName evidence="3">Uncharacterized protein</fullName>
    </submittedName>
</protein>
<dbReference type="EMBL" id="CM031837">
    <property type="protein sequence ID" value="KAG6682537.1"/>
    <property type="molecule type" value="Genomic_DNA"/>
</dbReference>
<organism evidence="3 4">
    <name type="scientific">Carya illinoinensis</name>
    <name type="common">Pecan</name>
    <dbReference type="NCBI Taxonomy" id="32201"/>
    <lineage>
        <taxon>Eukaryota</taxon>
        <taxon>Viridiplantae</taxon>
        <taxon>Streptophyta</taxon>
        <taxon>Embryophyta</taxon>
        <taxon>Tracheophyta</taxon>
        <taxon>Spermatophyta</taxon>
        <taxon>Magnoliopsida</taxon>
        <taxon>eudicotyledons</taxon>
        <taxon>Gunneridae</taxon>
        <taxon>Pentapetalae</taxon>
        <taxon>rosids</taxon>
        <taxon>fabids</taxon>
        <taxon>Fagales</taxon>
        <taxon>Juglandaceae</taxon>
        <taxon>Carya</taxon>
    </lineage>
</organism>